<evidence type="ECO:0000256" key="1">
    <source>
        <dbReference type="SAM" id="MobiDB-lite"/>
    </source>
</evidence>
<proteinExistence type="predicted"/>
<feature type="region of interest" description="Disordered" evidence="1">
    <location>
        <begin position="91"/>
        <end position="110"/>
    </location>
</feature>
<feature type="compositionally biased region" description="Basic and acidic residues" evidence="1">
    <location>
        <begin position="61"/>
        <end position="71"/>
    </location>
</feature>
<reference evidence="2 3" key="1">
    <citation type="submission" date="2020-07" db="EMBL/GenBank/DDBJ databases">
        <title>Streptomyces isolated from Indian soil.</title>
        <authorList>
            <person name="Mandal S."/>
            <person name="Maiti P.K."/>
        </authorList>
    </citation>
    <scope>NUCLEOTIDE SEQUENCE [LARGE SCALE GENOMIC DNA]</scope>
    <source>
        <strain evidence="2 3">PSKA54</strain>
    </source>
</reference>
<dbReference type="EMBL" id="JACEQY010000023">
    <property type="protein sequence ID" value="MBA4863808.1"/>
    <property type="molecule type" value="Genomic_DNA"/>
</dbReference>
<name>A0A7W2D2Z4_9ACTN</name>
<keyword evidence="3" id="KW-1185">Reference proteome</keyword>
<gene>
    <name evidence="2" type="ORF">H1V43_21045</name>
</gene>
<comment type="caution">
    <text evidence="2">The sequence shown here is derived from an EMBL/GenBank/DDBJ whole genome shotgun (WGS) entry which is preliminary data.</text>
</comment>
<evidence type="ECO:0000313" key="3">
    <source>
        <dbReference type="Proteomes" id="UP000586976"/>
    </source>
</evidence>
<organism evidence="2 3">
    <name type="scientific">Streptomyces himalayensis subsp. aureolus</name>
    <dbReference type="NCBI Taxonomy" id="2758039"/>
    <lineage>
        <taxon>Bacteria</taxon>
        <taxon>Bacillati</taxon>
        <taxon>Actinomycetota</taxon>
        <taxon>Actinomycetes</taxon>
        <taxon>Kitasatosporales</taxon>
        <taxon>Streptomycetaceae</taxon>
        <taxon>Streptomyces</taxon>
        <taxon>Streptomyces himalayensis</taxon>
    </lineage>
</organism>
<protein>
    <submittedName>
        <fullName evidence="2">Uncharacterized protein</fullName>
    </submittedName>
</protein>
<sequence length="110" mass="12848">MNQLGTKGIDATHFSGVHREWVTALPEFRLDHGTVFDKEKVFPFRLREKSGERGAPALAEAGRRRPEDPRRAPGVRRPRLRRLRLHRLRRVPQRLGHRARQRLPHAARPC</sequence>
<dbReference type="Proteomes" id="UP000586976">
    <property type="component" value="Unassembled WGS sequence"/>
</dbReference>
<dbReference type="AlphaFoldDB" id="A0A7W2D2Z4"/>
<evidence type="ECO:0000313" key="2">
    <source>
        <dbReference type="EMBL" id="MBA4863808.1"/>
    </source>
</evidence>
<dbReference type="RefSeq" id="WP_181865509.1">
    <property type="nucleotide sequence ID" value="NZ_JACEQY010000023.1"/>
</dbReference>
<accession>A0A7W2D2Z4</accession>
<feature type="region of interest" description="Disordered" evidence="1">
    <location>
        <begin position="48"/>
        <end position="77"/>
    </location>
</feature>